<gene>
    <name evidence="3" type="primary">endA_2</name>
    <name evidence="3" type="ORF">IBLFYP30_00915</name>
</gene>
<evidence type="ECO:0000259" key="2">
    <source>
        <dbReference type="Pfam" id="PF13930"/>
    </source>
</evidence>
<accession>A0A6N2YPB4</accession>
<keyword evidence="3" id="KW-0378">Hydrolase</keyword>
<dbReference type="AlphaFoldDB" id="A0A6N2YPB4"/>
<proteinExistence type="predicted"/>
<dbReference type="InterPro" id="IPR044927">
    <property type="entry name" value="Endonuclea_NS_2"/>
</dbReference>
<dbReference type="Gene3D" id="3.40.570.10">
    <property type="entry name" value="Extracellular Endonuclease, subunit A"/>
    <property type="match status" value="1"/>
</dbReference>
<dbReference type="InterPro" id="IPR044929">
    <property type="entry name" value="DNA/RNA_non-sp_Endonuclease_sf"/>
</dbReference>
<feature type="region of interest" description="Disordered" evidence="1">
    <location>
        <begin position="268"/>
        <end position="353"/>
    </location>
</feature>
<dbReference type="EMBL" id="CACRUE010000006">
    <property type="protein sequence ID" value="VYT68719.1"/>
    <property type="molecule type" value="Genomic_DNA"/>
</dbReference>
<protein>
    <submittedName>
        <fullName evidence="3">DNA-entry nuclease</fullName>
        <ecNumber evidence="3">3.1.30.-</ecNumber>
    </submittedName>
</protein>
<dbReference type="Pfam" id="PF13930">
    <property type="entry name" value="Endonuclea_NS_2"/>
    <property type="match status" value="1"/>
</dbReference>
<feature type="compositionally biased region" description="Low complexity" evidence="1">
    <location>
        <begin position="275"/>
        <end position="346"/>
    </location>
</feature>
<evidence type="ECO:0000313" key="3">
    <source>
        <dbReference type="EMBL" id="VYT68719.1"/>
    </source>
</evidence>
<sequence>MSKSRRLINATDNFYYDKRDMYEEGNRQMKLLKFLMVFLLSLMLVGCEADDGLLNNGLLGSLTTNSSSSIDLNSIPKYNGEEFVAINNNVPNFDDKDKTTTSFETYSPLDSLGRCGEAYANIGRDLMPTQKRGDISSVKPSGWINKKYDTSLVDGGYIYNRCHLIGHQLAGEDANKENLITGTRYFNVDGMLPFENMIADYVKETNNHVLYRVTPIYDGDDLVAKGVQMEAYSVEDDGEGVMFNVFVYNVQPGIEIDYATGESWLSSEKRPVQTTNKNNQNTNYNKYNSNKNNSSNKNDYSQSSNSYNQNNNSNSYNQNSNNYNQSNKDYSSNTGSYNSGTSQTSGVIRGNSKSKIYHCPGQANYDDMSDSANLVEFASEQDAINAGYRKAKR</sequence>
<feature type="domain" description="Type VII secretion system protein EssD-like" evidence="2">
    <location>
        <begin position="102"/>
        <end position="232"/>
    </location>
</feature>
<dbReference type="GO" id="GO:0016787">
    <property type="term" value="F:hydrolase activity"/>
    <property type="evidence" value="ECO:0007669"/>
    <property type="project" value="UniProtKB-KW"/>
</dbReference>
<dbReference type="EC" id="3.1.30.-" evidence="3"/>
<reference evidence="3" key="1">
    <citation type="submission" date="2019-11" db="EMBL/GenBank/DDBJ databases">
        <authorList>
            <person name="Feng L."/>
        </authorList>
    </citation>
    <scope>NUCLEOTIDE SEQUENCE</scope>
    <source>
        <strain evidence="3">IbartlettiiLFYP30</strain>
    </source>
</reference>
<name>A0A6N2YPB4_9FIRM</name>
<evidence type="ECO:0000256" key="1">
    <source>
        <dbReference type="SAM" id="MobiDB-lite"/>
    </source>
</evidence>
<organism evidence="3">
    <name type="scientific">Intestinibacter bartlettii</name>
    <dbReference type="NCBI Taxonomy" id="261299"/>
    <lineage>
        <taxon>Bacteria</taxon>
        <taxon>Bacillati</taxon>
        <taxon>Bacillota</taxon>
        <taxon>Clostridia</taxon>
        <taxon>Peptostreptococcales</taxon>
        <taxon>Peptostreptococcaceae</taxon>
        <taxon>Intestinibacter</taxon>
    </lineage>
</organism>